<sequence>MSTANPHQQQQAPTKDTTNNTNPLLLPEILWQIGPHLEQQHIAHCVLACKTWNTTFTPFLFQRVALPKRKLLPSGKFGTRPMITAIQRNGAHIRHLVCSPDSNTILRQITPQCTAVETLVLGKITPEVLPILRLCRNTLTRLEMTPNPHSNSTTTLTQTYQRSLSVLGYSQVLPRSETTALLGAILDLPHLDHLVLDYLGLRDPAQVLSFFDYCKRLSTLELHNNAVLAQAPHAMELDCLQSLSLIDSSMPLADQMMLFLQCPYLDHVVWRKDGATIPIQALSRTWSSGLRPLKLLDVANVKVPDEGLAEALAHFPRLEQFIARDTLFGSLSKQAIVDAMRSTLEVLDLVDCPAATSEVVAEIMSLCWSLKSISADSLRVLDVLENKWVCSDLEELRVVFIGPSVMSKAATQLAIYNRIATLKRLRLLSLGRYGSTSRWSVRSILHLSLNHGFGLLAPLTELREFDFCQMYHSIGMDEVKFMLKSWPKLEVIHGILSVDRDRTAFMESYIQHVRPGVRVKHNLKYQRASGRVE</sequence>
<evidence type="ECO:0000313" key="3">
    <source>
        <dbReference type="Proteomes" id="UP000078512"/>
    </source>
</evidence>
<dbReference type="Proteomes" id="UP000078512">
    <property type="component" value="Unassembled WGS sequence"/>
</dbReference>
<proteinExistence type="predicted"/>
<dbReference type="Gene3D" id="3.80.10.10">
    <property type="entry name" value="Ribonuclease Inhibitor"/>
    <property type="match status" value="2"/>
</dbReference>
<evidence type="ECO:0000313" key="2">
    <source>
        <dbReference type="EMBL" id="OAQ24252.1"/>
    </source>
</evidence>
<dbReference type="OrthoDB" id="2384829at2759"/>
<name>A0A197JGE9_9FUNG</name>
<organism evidence="2 3">
    <name type="scientific">Linnemannia elongata AG-77</name>
    <dbReference type="NCBI Taxonomy" id="1314771"/>
    <lineage>
        <taxon>Eukaryota</taxon>
        <taxon>Fungi</taxon>
        <taxon>Fungi incertae sedis</taxon>
        <taxon>Mucoromycota</taxon>
        <taxon>Mortierellomycotina</taxon>
        <taxon>Mortierellomycetes</taxon>
        <taxon>Mortierellales</taxon>
        <taxon>Mortierellaceae</taxon>
        <taxon>Linnemannia</taxon>
    </lineage>
</organism>
<gene>
    <name evidence="2" type="ORF">K457DRAFT_24305</name>
</gene>
<reference evidence="2 3" key="1">
    <citation type="submission" date="2016-05" db="EMBL/GenBank/DDBJ databases">
        <title>Genome sequencing reveals origins of a unique bacterial endosymbiosis in the earliest lineages of terrestrial Fungi.</title>
        <authorList>
            <consortium name="DOE Joint Genome Institute"/>
            <person name="Uehling J."/>
            <person name="Gryganskyi A."/>
            <person name="Hameed K."/>
            <person name="Tschaplinski T."/>
            <person name="Misztal P."/>
            <person name="Wu S."/>
            <person name="Desiro A."/>
            <person name="Vande Pol N."/>
            <person name="Du Z.-Y."/>
            <person name="Zienkiewicz A."/>
            <person name="Zienkiewicz K."/>
            <person name="Morin E."/>
            <person name="Tisserant E."/>
            <person name="Splivallo R."/>
            <person name="Hainaut M."/>
            <person name="Henrissat B."/>
            <person name="Ohm R."/>
            <person name="Kuo A."/>
            <person name="Yan J."/>
            <person name="Lipzen A."/>
            <person name="Nolan M."/>
            <person name="Labutti K."/>
            <person name="Barry K."/>
            <person name="Goldstein A."/>
            <person name="Labbe J."/>
            <person name="Schadt C."/>
            <person name="Tuskan G."/>
            <person name="Grigoriev I."/>
            <person name="Martin F."/>
            <person name="Vilgalys R."/>
            <person name="Bonito G."/>
        </authorList>
    </citation>
    <scope>NUCLEOTIDE SEQUENCE [LARGE SCALE GENOMIC DNA]</scope>
    <source>
        <strain evidence="2 3">AG-77</strain>
    </source>
</reference>
<keyword evidence="3" id="KW-1185">Reference proteome</keyword>
<feature type="region of interest" description="Disordered" evidence="1">
    <location>
        <begin position="1"/>
        <end position="21"/>
    </location>
</feature>
<dbReference type="EMBL" id="KV442098">
    <property type="protein sequence ID" value="OAQ24252.1"/>
    <property type="molecule type" value="Genomic_DNA"/>
</dbReference>
<dbReference type="AlphaFoldDB" id="A0A197JGE9"/>
<dbReference type="SUPFAM" id="SSF52047">
    <property type="entry name" value="RNI-like"/>
    <property type="match status" value="1"/>
</dbReference>
<accession>A0A197JGE9</accession>
<dbReference type="InterPro" id="IPR032675">
    <property type="entry name" value="LRR_dom_sf"/>
</dbReference>
<protein>
    <recommendedName>
        <fullName evidence="4">RNI-like protein</fullName>
    </recommendedName>
</protein>
<evidence type="ECO:0008006" key="4">
    <source>
        <dbReference type="Google" id="ProtNLM"/>
    </source>
</evidence>
<evidence type="ECO:0000256" key="1">
    <source>
        <dbReference type="SAM" id="MobiDB-lite"/>
    </source>
</evidence>